<dbReference type="SUPFAM" id="SSF51126">
    <property type="entry name" value="Pectin lyase-like"/>
    <property type="match status" value="1"/>
</dbReference>
<evidence type="ECO:0000256" key="1">
    <source>
        <dbReference type="SAM" id="SignalP"/>
    </source>
</evidence>
<dbReference type="InterPro" id="IPR059226">
    <property type="entry name" value="Choice_anch_Q_dom"/>
</dbReference>
<accession>A0A4V2S2J9</accession>
<protein>
    <submittedName>
        <fullName evidence="3">Parallel beta helix pectate lyase-like protein</fullName>
    </submittedName>
</protein>
<dbReference type="PANTHER" id="PTHR11319:SF35">
    <property type="entry name" value="OUTER MEMBRANE PROTEIN PMPC-RELATED"/>
    <property type="match status" value="1"/>
</dbReference>
<keyword evidence="4" id="KW-1185">Reference proteome</keyword>
<dbReference type="InterPro" id="IPR011050">
    <property type="entry name" value="Pectin_lyase_fold/virulence"/>
</dbReference>
<dbReference type="GO" id="GO:0016829">
    <property type="term" value="F:lyase activity"/>
    <property type="evidence" value="ECO:0007669"/>
    <property type="project" value="UniProtKB-KW"/>
</dbReference>
<keyword evidence="3" id="KW-0456">Lyase</keyword>
<comment type="caution">
    <text evidence="3">The sequence shown here is derived from an EMBL/GenBank/DDBJ whole genome shotgun (WGS) entry which is preliminary data.</text>
</comment>
<evidence type="ECO:0000313" key="3">
    <source>
        <dbReference type="EMBL" id="TCO40740.1"/>
    </source>
</evidence>
<sequence>MVACFVTFRRWFLSLAGAAGVVPASVLAQAAFDCVAPSAPALASPVVLGDGSAGSVTTAQLQQALDAGGAIRLDIGASTLVVSATLRVTRATTLELGGATLSGGHTRRVIEVQNPGNQAYTFTLLHGTIAGGSTPSGSGAGVYKATGGPWQAVALRFFDVHFTDNHAITSAQDDGGGALYVVGADELVLVRSVLDANSGSNGGALYSLGSKRVNLYDSLFTANHATGSGGNPGNGGNGGAIGVDGDARFLNLCRVRLSDNEANAFGGGLFTVTYSGASHTRLQDSTLQGNTSSAADKLAGGAYIQGSPIVISGSTFRDNDANGYAGLALFGYGGVLEGSISNSTFVGNIARGGLGGAMAIQAATALTLQNVTIAHNAAPCAVCFAAGIANDSGAPLTLRNVLFEDNVGGNAYNPWAMLHPAAAGAGNLQWPQARPAAGQVEAAVAPGTAFAAANLVDPAWNGGPTETMALPPGSPAIDTGSVVGAPAVDQRGAPRNGAVDIGAYERQPDLIFRSGFEAGSPAAT</sequence>
<gene>
    <name evidence="3" type="ORF">EV148_104101</name>
</gene>
<dbReference type="InterPro" id="IPR039448">
    <property type="entry name" value="Beta_helix"/>
</dbReference>
<reference evidence="3 4" key="1">
    <citation type="journal article" date="2015" name="Stand. Genomic Sci.">
        <title>Genomic Encyclopedia of Bacterial and Archaeal Type Strains, Phase III: the genomes of soil and plant-associated and newly described type strains.</title>
        <authorList>
            <person name="Whitman W.B."/>
            <person name="Woyke T."/>
            <person name="Klenk H.P."/>
            <person name="Zhou Y."/>
            <person name="Lilburn T.G."/>
            <person name="Beck B.J."/>
            <person name="De Vos P."/>
            <person name="Vandamme P."/>
            <person name="Eisen J.A."/>
            <person name="Garrity G."/>
            <person name="Hugenholtz P."/>
            <person name="Kyrpides N.C."/>
        </authorList>
    </citation>
    <scope>NUCLEOTIDE SEQUENCE [LARGE SCALE GENOMIC DNA]</scope>
    <source>
        <strain evidence="3 4">A3</strain>
    </source>
</reference>
<keyword evidence="1" id="KW-0732">Signal</keyword>
<dbReference type="AlphaFoldDB" id="A0A4V2S2J9"/>
<dbReference type="OrthoDB" id="5943827at2"/>
<dbReference type="Proteomes" id="UP000294862">
    <property type="component" value="Unassembled WGS sequence"/>
</dbReference>
<evidence type="ECO:0000259" key="2">
    <source>
        <dbReference type="Pfam" id="PF13229"/>
    </source>
</evidence>
<feature type="domain" description="Right handed beta helix" evidence="2">
    <location>
        <begin position="276"/>
        <end position="407"/>
    </location>
</feature>
<dbReference type="NCBIfam" id="NF041518">
    <property type="entry name" value="choice_anch_Q"/>
    <property type="match status" value="1"/>
</dbReference>
<dbReference type="EMBL" id="SLWQ01000004">
    <property type="protein sequence ID" value="TCO40740.1"/>
    <property type="molecule type" value="Genomic_DNA"/>
</dbReference>
<feature type="chain" id="PRO_5020678033" evidence="1">
    <location>
        <begin position="31"/>
        <end position="524"/>
    </location>
</feature>
<name>A0A4V2S2J9_9GAMM</name>
<dbReference type="RefSeq" id="WP_131996978.1">
    <property type="nucleotide sequence ID" value="NZ_SLWQ01000004.1"/>
</dbReference>
<dbReference type="Pfam" id="PF13229">
    <property type="entry name" value="Beta_helix"/>
    <property type="match status" value="1"/>
</dbReference>
<evidence type="ECO:0000313" key="4">
    <source>
        <dbReference type="Proteomes" id="UP000294862"/>
    </source>
</evidence>
<feature type="signal peptide" evidence="1">
    <location>
        <begin position="1"/>
        <end position="30"/>
    </location>
</feature>
<organism evidence="3 4">
    <name type="scientific">Dokdonella fugitiva</name>
    <dbReference type="NCBI Taxonomy" id="328517"/>
    <lineage>
        <taxon>Bacteria</taxon>
        <taxon>Pseudomonadati</taxon>
        <taxon>Pseudomonadota</taxon>
        <taxon>Gammaproteobacteria</taxon>
        <taxon>Lysobacterales</taxon>
        <taxon>Rhodanobacteraceae</taxon>
        <taxon>Dokdonella</taxon>
    </lineage>
</organism>
<dbReference type="PANTHER" id="PTHR11319">
    <property type="entry name" value="G PROTEIN-COUPLED RECEPTOR-RELATED"/>
    <property type="match status" value="1"/>
</dbReference>
<proteinExistence type="predicted"/>